<reference evidence="4" key="1">
    <citation type="submission" date="2025-08" db="UniProtKB">
        <authorList>
            <consortium name="RefSeq"/>
        </authorList>
    </citation>
    <scope>IDENTIFICATION</scope>
    <source>
        <tissue evidence="4">Testes</tissue>
    </source>
</reference>
<dbReference type="PANTHER" id="PTHR23140:SF0">
    <property type="entry name" value="U2 SNRNP-ASSOCIATED SURP MOTIF-CONTAINING PROTEIN"/>
    <property type="match status" value="1"/>
</dbReference>
<organism evidence="3 4">
    <name type="scientific">Saccoglossus kowalevskii</name>
    <name type="common">Acorn worm</name>
    <dbReference type="NCBI Taxonomy" id="10224"/>
    <lineage>
        <taxon>Eukaryota</taxon>
        <taxon>Metazoa</taxon>
        <taxon>Hemichordata</taxon>
        <taxon>Enteropneusta</taxon>
        <taxon>Harrimaniidae</taxon>
        <taxon>Saccoglossus</taxon>
    </lineage>
</organism>
<feature type="domain" description="CID" evidence="2">
    <location>
        <begin position="1"/>
        <end position="50"/>
    </location>
</feature>
<evidence type="ECO:0000313" key="3">
    <source>
        <dbReference type="Proteomes" id="UP000694865"/>
    </source>
</evidence>
<dbReference type="Proteomes" id="UP000694865">
    <property type="component" value="Unplaced"/>
</dbReference>
<evidence type="ECO:0000259" key="2">
    <source>
        <dbReference type="PROSITE" id="PS51391"/>
    </source>
</evidence>
<gene>
    <name evidence="4" type="primary">LOC100378132</name>
</gene>
<dbReference type="PANTHER" id="PTHR23140">
    <property type="entry name" value="RNA PROCESSING PROTEIN LD23810P"/>
    <property type="match status" value="1"/>
</dbReference>
<dbReference type="RefSeq" id="XP_006820922.1">
    <property type="nucleotide sequence ID" value="XM_006820859.1"/>
</dbReference>
<name>A0ABM0MLN1_SACKO</name>
<sequence length="141" mass="16192">MRETYQCIEGRLKAEQFKQKVMACFRAWEDWTIYPQEFLIRLQNIFLGLITANIMERDILEDPVKDDIPQIPVQMVKKKENYDGVPVSEDLDGVPTVEEETVPSNIDIEPIDGVPLKEDLDGIPIDLNQDIDGIPCKLTNM</sequence>
<keyword evidence="1" id="KW-0694">RNA-binding</keyword>
<evidence type="ECO:0000256" key="1">
    <source>
        <dbReference type="ARBA" id="ARBA00022884"/>
    </source>
</evidence>
<accession>A0ABM0MLN1</accession>
<dbReference type="InterPro" id="IPR008942">
    <property type="entry name" value="ENTH_VHS"/>
</dbReference>
<dbReference type="InterPro" id="IPR051485">
    <property type="entry name" value="SR-CTD_assoc_factor"/>
</dbReference>
<keyword evidence="3" id="KW-1185">Reference proteome</keyword>
<dbReference type="PROSITE" id="PS51391">
    <property type="entry name" value="CID"/>
    <property type="match status" value="1"/>
</dbReference>
<dbReference type="Gene3D" id="1.25.40.90">
    <property type="match status" value="1"/>
</dbReference>
<dbReference type="InterPro" id="IPR006569">
    <property type="entry name" value="CID_dom"/>
</dbReference>
<proteinExistence type="predicted"/>
<protein>
    <submittedName>
        <fullName evidence="4">U2 snRNP-associated SURP motif-containing protein-like</fullName>
    </submittedName>
</protein>
<dbReference type="GeneID" id="100378132"/>
<evidence type="ECO:0000313" key="4">
    <source>
        <dbReference type="RefSeq" id="XP_006820922.1"/>
    </source>
</evidence>